<dbReference type="SUPFAM" id="SSF81901">
    <property type="entry name" value="HCP-like"/>
    <property type="match status" value="1"/>
</dbReference>
<dbReference type="PANTHER" id="PTHR43628:SF1">
    <property type="entry name" value="CHITIN SYNTHASE REGULATORY FACTOR 2-RELATED"/>
    <property type="match status" value="1"/>
</dbReference>
<protein>
    <submittedName>
        <fullName evidence="1">Sel1 repeat family protein</fullName>
    </submittedName>
</protein>
<dbReference type="Pfam" id="PF08238">
    <property type="entry name" value="Sel1"/>
    <property type="match status" value="2"/>
</dbReference>
<organism evidence="1 2">
    <name type="scientific">Candidatus Pullichristensenella excrementigallinarum</name>
    <dbReference type="NCBI Taxonomy" id="2840907"/>
    <lineage>
        <taxon>Bacteria</taxon>
        <taxon>Bacillati</taxon>
        <taxon>Bacillota</taxon>
        <taxon>Clostridia</taxon>
        <taxon>Candidatus Pullichristensenella</taxon>
    </lineage>
</organism>
<evidence type="ECO:0000313" key="2">
    <source>
        <dbReference type="Proteomes" id="UP000824072"/>
    </source>
</evidence>
<comment type="caution">
    <text evidence="1">The sequence shown here is derived from an EMBL/GenBank/DDBJ whole genome shotgun (WGS) entry which is preliminary data.</text>
</comment>
<sequence length="82" mass="8935">RDDKTAVSWYQKAADAGNATAMSNLGYCYENGYGVEQNYEMALEWYQKALNAGKDTSEAIARVEELLSDGAQPQSGGEAQAY</sequence>
<dbReference type="AlphaFoldDB" id="A0A9D1LBL4"/>
<gene>
    <name evidence="1" type="ORF">IAB02_02995</name>
</gene>
<dbReference type="Gene3D" id="1.25.40.10">
    <property type="entry name" value="Tetratricopeptide repeat domain"/>
    <property type="match status" value="1"/>
</dbReference>
<dbReference type="EMBL" id="DVMU01000066">
    <property type="protein sequence ID" value="HIU33505.1"/>
    <property type="molecule type" value="Genomic_DNA"/>
</dbReference>
<dbReference type="SMART" id="SM00671">
    <property type="entry name" value="SEL1"/>
    <property type="match status" value="1"/>
</dbReference>
<dbReference type="PANTHER" id="PTHR43628">
    <property type="entry name" value="ACTIVATOR OF C KINASE PROTEIN 1-RELATED"/>
    <property type="match status" value="1"/>
</dbReference>
<evidence type="ECO:0000313" key="1">
    <source>
        <dbReference type="EMBL" id="HIU33505.1"/>
    </source>
</evidence>
<accession>A0A9D1LBL4</accession>
<dbReference type="Proteomes" id="UP000824072">
    <property type="component" value="Unassembled WGS sequence"/>
</dbReference>
<reference evidence="1" key="1">
    <citation type="submission" date="2020-10" db="EMBL/GenBank/DDBJ databases">
        <authorList>
            <person name="Gilroy R."/>
        </authorList>
    </citation>
    <scope>NUCLEOTIDE SEQUENCE</scope>
    <source>
        <strain evidence="1">ChiHcec3-11533</strain>
    </source>
</reference>
<feature type="non-terminal residue" evidence="1">
    <location>
        <position position="1"/>
    </location>
</feature>
<dbReference type="InterPro" id="IPR006597">
    <property type="entry name" value="Sel1-like"/>
</dbReference>
<proteinExistence type="predicted"/>
<dbReference type="InterPro" id="IPR011990">
    <property type="entry name" value="TPR-like_helical_dom_sf"/>
</dbReference>
<reference evidence="1" key="2">
    <citation type="journal article" date="2021" name="PeerJ">
        <title>Extensive microbial diversity within the chicken gut microbiome revealed by metagenomics and culture.</title>
        <authorList>
            <person name="Gilroy R."/>
            <person name="Ravi A."/>
            <person name="Getino M."/>
            <person name="Pursley I."/>
            <person name="Horton D.L."/>
            <person name="Alikhan N.F."/>
            <person name="Baker D."/>
            <person name="Gharbi K."/>
            <person name="Hall N."/>
            <person name="Watson M."/>
            <person name="Adriaenssens E.M."/>
            <person name="Foster-Nyarko E."/>
            <person name="Jarju S."/>
            <person name="Secka A."/>
            <person name="Antonio M."/>
            <person name="Oren A."/>
            <person name="Chaudhuri R.R."/>
            <person name="La Ragione R."/>
            <person name="Hildebrand F."/>
            <person name="Pallen M.J."/>
        </authorList>
    </citation>
    <scope>NUCLEOTIDE SEQUENCE</scope>
    <source>
        <strain evidence="1">ChiHcec3-11533</strain>
    </source>
</reference>
<name>A0A9D1LBL4_9FIRM</name>
<dbReference type="InterPro" id="IPR052945">
    <property type="entry name" value="Mitotic_Regulator"/>
</dbReference>